<feature type="compositionally biased region" description="Acidic residues" evidence="1">
    <location>
        <begin position="155"/>
        <end position="165"/>
    </location>
</feature>
<gene>
    <name evidence="2" type="ORF">MGAL_10B040266</name>
</gene>
<evidence type="ECO:0000313" key="2">
    <source>
        <dbReference type="EMBL" id="VDI18379.1"/>
    </source>
</evidence>
<dbReference type="AlphaFoldDB" id="A0A8B6DFW1"/>
<dbReference type="Proteomes" id="UP000596742">
    <property type="component" value="Unassembled WGS sequence"/>
</dbReference>
<evidence type="ECO:0000256" key="1">
    <source>
        <dbReference type="SAM" id="MobiDB-lite"/>
    </source>
</evidence>
<keyword evidence="3" id="KW-1185">Reference proteome</keyword>
<dbReference type="EMBL" id="UYJE01003332">
    <property type="protein sequence ID" value="VDI18379.1"/>
    <property type="molecule type" value="Genomic_DNA"/>
</dbReference>
<feature type="region of interest" description="Disordered" evidence="1">
    <location>
        <begin position="117"/>
        <end position="195"/>
    </location>
</feature>
<name>A0A8B6DFW1_MYTGA</name>
<organism evidence="2 3">
    <name type="scientific">Mytilus galloprovincialis</name>
    <name type="common">Mediterranean mussel</name>
    <dbReference type="NCBI Taxonomy" id="29158"/>
    <lineage>
        <taxon>Eukaryota</taxon>
        <taxon>Metazoa</taxon>
        <taxon>Spiralia</taxon>
        <taxon>Lophotrochozoa</taxon>
        <taxon>Mollusca</taxon>
        <taxon>Bivalvia</taxon>
        <taxon>Autobranchia</taxon>
        <taxon>Pteriomorphia</taxon>
        <taxon>Mytilida</taxon>
        <taxon>Mytiloidea</taxon>
        <taxon>Mytilidae</taxon>
        <taxon>Mytilinae</taxon>
        <taxon>Mytilus</taxon>
    </lineage>
</organism>
<proteinExistence type="predicted"/>
<comment type="caution">
    <text evidence="2">The sequence shown here is derived from an EMBL/GenBank/DDBJ whole genome shotgun (WGS) entry which is preliminary data.</text>
</comment>
<protein>
    <submittedName>
        <fullName evidence="2">Uncharacterized protein</fullName>
    </submittedName>
</protein>
<accession>A0A8B6DFW1</accession>
<reference evidence="2" key="1">
    <citation type="submission" date="2018-11" db="EMBL/GenBank/DDBJ databases">
        <authorList>
            <person name="Alioto T."/>
            <person name="Alioto T."/>
        </authorList>
    </citation>
    <scope>NUCLEOTIDE SEQUENCE</scope>
</reference>
<feature type="compositionally biased region" description="Polar residues" evidence="1">
    <location>
        <begin position="128"/>
        <end position="140"/>
    </location>
</feature>
<dbReference type="OrthoDB" id="3863715at2759"/>
<sequence>MKTHLPPLFSFFQSREVSLESFCIIRISNFPVYQAIVRNLTSEDLQSGMSLINVRNRRGGVFQYEAYFTSAIFKIISRLLETPYSCSIVYDKNPRIPVAEQHPEYLRVRVSNIPLSADDERHKAKECQTPSKPASDNETPSKAAPDNEANKTDDQSDASESESGEGTDIGDHVDHSETPPSQSILQPTEAIIDPD</sequence>
<evidence type="ECO:0000313" key="3">
    <source>
        <dbReference type="Proteomes" id="UP000596742"/>
    </source>
</evidence>